<name>A0A409YF25_9AGAR</name>
<feature type="compositionally biased region" description="Polar residues" evidence="1">
    <location>
        <begin position="172"/>
        <end position="188"/>
    </location>
</feature>
<reference evidence="2 3" key="1">
    <citation type="journal article" date="2018" name="Evol. Lett.">
        <title>Horizontal gene cluster transfer increased hallucinogenic mushroom diversity.</title>
        <authorList>
            <person name="Reynolds H.T."/>
            <person name="Vijayakumar V."/>
            <person name="Gluck-Thaler E."/>
            <person name="Korotkin H.B."/>
            <person name="Matheny P.B."/>
            <person name="Slot J.C."/>
        </authorList>
    </citation>
    <scope>NUCLEOTIDE SEQUENCE [LARGE SCALE GENOMIC DNA]</scope>
    <source>
        <strain evidence="2 3">2629</strain>
    </source>
</reference>
<dbReference type="Proteomes" id="UP000284842">
    <property type="component" value="Unassembled WGS sequence"/>
</dbReference>
<sequence length="257" mass="29400">MSPSRTKRNAESTSYSNMDIDTRPIPETPLKGVMLTKPLDDTAQMYESDKGSPLYSPRRSGRNAIPRTQGSPSPSIDRRRVGGPSPEELEESRKAYAKSEPLRRNPPRPLRRQARVTIPATPTSRKPKPKKKDEVEKVSFLSRDKVKRVHSDIEDSDDELPVYHKPKRMKRTPSSSSREAFTANLTTREQGKRARDSEEDAEDEADPLPSHRAKRMRLAESSKVVTDSNSQKPEREQVPPFRYRLRRRGERNLKSKS</sequence>
<protein>
    <submittedName>
        <fullName evidence="2">Uncharacterized protein</fullName>
    </submittedName>
</protein>
<proteinExistence type="predicted"/>
<evidence type="ECO:0000313" key="2">
    <source>
        <dbReference type="EMBL" id="PPR01584.1"/>
    </source>
</evidence>
<evidence type="ECO:0000256" key="1">
    <source>
        <dbReference type="SAM" id="MobiDB-lite"/>
    </source>
</evidence>
<organism evidence="2 3">
    <name type="scientific">Panaeolus cyanescens</name>
    <dbReference type="NCBI Taxonomy" id="181874"/>
    <lineage>
        <taxon>Eukaryota</taxon>
        <taxon>Fungi</taxon>
        <taxon>Dikarya</taxon>
        <taxon>Basidiomycota</taxon>
        <taxon>Agaricomycotina</taxon>
        <taxon>Agaricomycetes</taxon>
        <taxon>Agaricomycetidae</taxon>
        <taxon>Agaricales</taxon>
        <taxon>Agaricineae</taxon>
        <taxon>Galeropsidaceae</taxon>
        <taxon>Panaeolus</taxon>
    </lineage>
</organism>
<accession>A0A409YF25</accession>
<feature type="compositionally biased region" description="Acidic residues" evidence="1">
    <location>
        <begin position="197"/>
        <end position="206"/>
    </location>
</feature>
<feature type="compositionally biased region" description="Basic residues" evidence="1">
    <location>
        <begin position="105"/>
        <end position="114"/>
    </location>
</feature>
<comment type="caution">
    <text evidence="2">The sequence shown here is derived from an EMBL/GenBank/DDBJ whole genome shotgun (WGS) entry which is preliminary data.</text>
</comment>
<dbReference type="AlphaFoldDB" id="A0A409YF25"/>
<feature type="region of interest" description="Disordered" evidence="1">
    <location>
        <begin position="1"/>
        <end position="257"/>
    </location>
</feature>
<evidence type="ECO:0000313" key="3">
    <source>
        <dbReference type="Proteomes" id="UP000284842"/>
    </source>
</evidence>
<keyword evidence="3" id="KW-1185">Reference proteome</keyword>
<dbReference type="InParanoid" id="A0A409YF25"/>
<dbReference type="EMBL" id="NHTK01001235">
    <property type="protein sequence ID" value="PPR01584.1"/>
    <property type="molecule type" value="Genomic_DNA"/>
</dbReference>
<gene>
    <name evidence="2" type="ORF">CVT24_005875</name>
</gene>